<evidence type="ECO:0000256" key="6">
    <source>
        <dbReference type="SAM" id="Phobius"/>
    </source>
</evidence>
<evidence type="ECO:0000256" key="5">
    <source>
        <dbReference type="ARBA" id="ARBA00038359"/>
    </source>
</evidence>
<reference evidence="9" key="1">
    <citation type="submission" date="2020-06" db="EMBL/GenBank/DDBJ databases">
        <title>A chromosome-scale genome assembly of Talaromyces rugulosus W13939.</title>
        <authorList>
            <person name="Wang B."/>
            <person name="Guo L."/>
            <person name="Ye K."/>
            <person name="Wang L."/>
        </authorList>
    </citation>
    <scope>NUCLEOTIDE SEQUENCE [LARGE SCALE GENOMIC DNA]</scope>
    <source>
        <strain evidence="9">W13939</strain>
    </source>
</reference>
<keyword evidence="2 6" id="KW-0812">Transmembrane</keyword>
<evidence type="ECO:0000256" key="4">
    <source>
        <dbReference type="ARBA" id="ARBA00023136"/>
    </source>
</evidence>
<dbReference type="Pfam" id="PF20684">
    <property type="entry name" value="Fung_rhodopsin"/>
    <property type="match status" value="1"/>
</dbReference>
<dbReference type="GeneID" id="55988923"/>
<name>A0A7H8QK75_TALRU</name>
<dbReference type="RefSeq" id="XP_035340505.1">
    <property type="nucleotide sequence ID" value="XM_035484612.1"/>
</dbReference>
<dbReference type="InterPro" id="IPR049326">
    <property type="entry name" value="Rhodopsin_dom_fungi"/>
</dbReference>
<comment type="similarity">
    <text evidence="5">Belongs to the SAT4 family.</text>
</comment>
<proteinExistence type="inferred from homology"/>
<dbReference type="InterPro" id="IPR052337">
    <property type="entry name" value="SAT4-like"/>
</dbReference>
<feature type="domain" description="Rhodopsin" evidence="7">
    <location>
        <begin position="34"/>
        <end position="272"/>
    </location>
</feature>
<evidence type="ECO:0000259" key="7">
    <source>
        <dbReference type="Pfam" id="PF20684"/>
    </source>
</evidence>
<evidence type="ECO:0000313" key="8">
    <source>
        <dbReference type="EMBL" id="QKX54326.1"/>
    </source>
</evidence>
<dbReference type="AlphaFoldDB" id="A0A7H8QK75"/>
<dbReference type="PANTHER" id="PTHR33048:SF47">
    <property type="entry name" value="INTEGRAL MEMBRANE PROTEIN-RELATED"/>
    <property type="match status" value="1"/>
</dbReference>
<keyword evidence="3 6" id="KW-1133">Transmembrane helix</keyword>
<feature type="transmembrane region" description="Helical" evidence="6">
    <location>
        <begin position="248"/>
        <end position="267"/>
    </location>
</feature>
<feature type="transmembrane region" description="Helical" evidence="6">
    <location>
        <begin position="16"/>
        <end position="38"/>
    </location>
</feature>
<evidence type="ECO:0000256" key="2">
    <source>
        <dbReference type="ARBA" id="ARBA00022692"/>
    </source>
</evidence>
<protein>
    <recommendedName>
        <fullName evidence="7">Rhodopsin domain-containing protein</fullName>
    </recommendedName>
</protein>
<sequence>MAANKGSDRNQDRAPVVIGVCVLLIIVSLVTTGLRLYARHLVRLKLWWDDWFCLIGLPFALLSMIFDFVQVKYGFGKHADTLSPEALVNYGRNFYILLLFYNLGLAFFKLSLLAFYIRVFSVVRIIRTGSYIISVAVVAWMIATEFLLIFRCHPVDIAWTGTPQQQSMQCVAMDTVFVAQAAPTIFFDIIILVLPLKDLWALKLNRGQKVGVTIVFLLGFLVTIISIVRLKKIYSTGSDLTYDFVDLGLWSAAEPVTGLLCCSLVTYGPFVKRIPRFFGGSSTQDTGTSLKSTTNATKTTITTKNNSIYGHNNAGYRRQRSSDEIELNNYAGNIVGSRTSDDDVTASAHVAANSQSTYGPPRNGIQVKQEYFVQQGQI</sequence>
<dbReference type="GO" id="GO:0016020">
    <property type="term" value="C:membrane"/>
    <property type="evidence" value="ECO:0007669"/>
    <property type="project" value="UniProtKB-SubCell"/>
</dbReference>
<comment type="subcellular location">
    <subcellularLocation>
        <location evidence="1">Membrane</location>
        <topology evidence="1">Multi-pass membrane protein</topology>
    </subcellularLocation>
</comment>
<feature type="transmembrane region" description="Helical" evidence="6">
    <location>
        <begin position="50"/>
        <end position="75"/>
    </location>
</feature>
<accession>A0A7H8QK75</accession>
<dbReference type="EMBL" id="CP055898">
    <property type="protein sequence ID" value="QKX54326.1"/>
    <property type="molecule type" value="Genomic_DNA"/>
</dbReference>
<dbReference type="OrthoDB" id="10017208at2759"/>
<evidence type="ECO:0000256" key="3">
    <source>
        <dbReference type="ARBA" id="ARBA00022989"/>
    </source>
</evidence>
<dbReference type="KEGG" id="trg:TRUGW13939_01412"/>
<feature type="transmembrane region" description="Helical" evidence="6">
    <location>
        <begin position="129"/>
        <end position="150"/>
    </location>
</feature>
<feature type="transmembrane region" description="Helical" evidence="6">
    <location>
        <begin position="177"/>
        <end position="196"/>
    </location>
</feature>
<dbReference type="PANTHER" id="PTHR33048">
    <property type="entry name" value="PTH11-LIKE INTEGRAL MEMBRANE PROTEIN (AFU_ORTHOLOGUE AFUA_5G11245)"/>
    <property type="match status" value="1"/>
</dbReference>
<gene>
    <name evidence="8" type="ORF">TRUGW13939_01412</name>
</gene>
<dbReference type="Proteomes" id="UP000509510">
    <property type="component" value="Chromosome I"/>
</dbReference>
<evidence type="ECO:0000256" key="1">
    <source>
        <dbReference type="ARBA" id="ARBA00004141"/>
    </source>
</evidence>
<evidence type="ECO:0000313" key="9">
    <source>
        <dbReference type="Proteomes" id="UP000509510"/>
    </source>
</evidence>
<feature type="transmembrane region" description="Helical" evidence="6">
    <location>
        <begin position="95"/>
        <end position="117"/>
    </location>
</feature>
<feature type="transmembrane region" description="Helical" evidence="6">
    <location>
        <begin position="208"/>
        <end position="228"/>
    </location>
</feature>
<organism evidence="8 9">
    <name type="scientific">Talaromyces rugulosus</name>
    <name type="common">Penicillium rugulosum</name>
    <dbReference type="NCBI Taxonomy" id="121627"/>
    <lineage>
        <taxon>Eukaryota</taxon>
        <taxon>Fungi</taxon>
        <taxon>Dikarya</taxon>
        <taxon>Ascomycota</taxon>
        <taxon>Pezizomycotina</taxon>
        <taxon>Eurotiomycetes</taxon>
        <taxon>Eurotiomycetidae</taxon>
        <taxon>Eurotiales</taxon>
        <taxon>Trichocomaceae</taxon>
        <taxon>Talaromyces</taxon>
        <taxon>Talaromyces sect. Islandici</taxon>
    </lineage>
</organism>
<keyword evidence="4 6" id="KW-0472">Membrane</keyword>
<keyword evidence="9" id="KW-1185">Reference proteome</keyword>